<feature type="domain" description="Restriction endonuclease type IV Mrr" evidence="1">
    <location>
        <begin position="55"/>
        <end position="168"/>
    </location>
</feature>
<comment type="caution">
    <text evidence="2">The sequence shown here is derived from an EMBL/GenBank/DDBJ whole genome shotgun (WGS) entry which is preliminary data.</text>
</comment>
<protein>
    <recommendedName>
        <fullName evidence="1">Restriction endonuclease type IV Mrr domain-containing protein</fullName>
    </recommendedName>
</protein>
<name>A0A916YLM9_9BACT</name>
<dbReference type="PANTHER" id="PTHR30015:SF7">
    <property type="entry name" value="TYPE IV METHYL-DIRECTED RESTRICTION ENZYME ECOKMRR"/>
    <property type="match status" value="1"/>
</dbReference>
<accession>A0A916YLM9</accession>
<dbReference type="InterPro" id="IPR011856">
    <property type="entry name" value="tRNA_endonuc-like_dom_sf"/>
</dbReference>
<proteinExistence type="predicted"/>
<evidence type="ECO:0000313" key="3">
    <source>
        <dbReference type="Proteomes" id="UP000609064"/>
    </source>
</evidence>
<reference evidence="2" key="2">
    <citation type="submission" date="2020-09" db="EMBL/GenBank/DDBJ databases">
        <authorList>
            <person name="Sun Q."/>
            <person name="Zhou Y."/>
        </authorList>
    </citation>
    <scope>NUCLEOTIDE SEQUENCE</scope>
    <source>
        <strain evidence="2">CGMCC 1.15958</strain>
    </source>
</reference>
<dbReference type="Gene3D" id="3.40.1350.10">
    <property type="match status" value="1"/>
</dbReference>
<evidence type="ECO:0000313" key="2">
    <source>
        <dbReference type="EMBL" id="GGD51544.1"/>
    </source>
</evidence>
<dbReference type="InterPro" id="IPR007560">
    <property type="entry name" value="Restrct_endonuc_IV_Mrr"/>
</dbReference>
<keyword evidence="3" id="KW-1185">Reference proteome</keyword>
<dbReference type="Pfam" id="PF04471">
    <property type="entry name" value="Mrr_cat"/>
    <property type="match status" value="1"/>
</dbReference>
<dbReference type="SUPFAM" id="SSF52980">
    <property type="entry name" value="Restriction endonuclease-like"/>
    <property type="match status" value="1"/>
</dbReference>
<dbReference type="Proteomes" id="UP000609064">
    <property type="component" value="Unassembled WGS sequence"/>
</dbReference>
<evidence type="ECO:0000259" key="1">
    <source>
        <dbReference type="Pfam" id="PF04471"/>
    </source>
</evidence>
<dbReference type="GO" id="GO:0003677">
    <property type="term" value="F:DNA binding"/>
    <property type="evidence" value="ECO:0007669"/>
    <property type="project" value="InterPro"/>
</dbReference>
<dbReference type="GO" id="GO:0015666">
    <property type="term" value="F:restriction endodeoxyribonuclease activity"/>
    <property type="evidence" value="ECO:0007669"/>
    <property type="project" value="TreeGrafter"/>
</dbReference>
<dbReference type="EMBL" id="BMKK01000003">
    <property type="protein sequence ID" value="GGD51544.1"/>
    <property type="molecule type" value="Genomic_DNA"/>
</dbReference>
<dbReference type="InterPro" id="IPR011335">
    <property type="entry name" value="Restrct_endonuc-II-like"/>
</dbReference>
<dbReference type="AlphaFoldDB" id="A0A916YLM9"/>
<dbReference type="PANTHER" id="PTHR30015">
    <property type="entry name" value="MRR RESTRICTION SYSTEM PROTEIN"/>
    <property type="match status" value="1"/>
</dbReference>
<sequence length="188" mass="22050">MKDSTIYEPNEISKYDTYNLQSWVNLINKKFSIKMDFIDACALTIYKDNNNLKFIHHNDFEKLVNKLFTFLGYEVEPTKATRDGGYDALIIKNGFIPVHQLLECKSFQKEKKVNISQFRSFIQVVEENRVHGGVMVTNTDFTKDVIEKVKTLYKKIKLINGIEVLRLIKNYCESFLLKYILPNSIEFN</sequence>
<dbReference type="InterPro" id="IPR052906">
    <property type="entry name" value="Type_IV_Methyl-Rstrct_Enzyme"/>
</dbReference>
<organism evidence="2 3">
    <name type="scientific">Emticicia aquatilis</name>
    <dbReference type="NCBI Taxonomy" id="1537369"/>
    <lineage>
        <taxon>Bacteria</taxon>
        <taxon>Pseudomonadati</taxon>
        <taxon>Bacteroidota</taxon>
        <taxon>Cytophagia</taxon>
        <taxon>Cytophagales</taxon>
        <taxon>Leadbetterellaceae</taxon>
        <taxon>Emticicia</taxon>
    </lineage>
</organism>
<reference evidence="2" key="1">
    <citation type="journal article" date="2014" name="Int. J. Syst. Evol. Microbiol.">
        <title>Complete genome sequence of Corynebacterium casei LMG S-19264T (=DSM 44701T), isolated from a smear-ripened cheese.</title>
        <authorList>
            <consortium name="US DOE Joint Genome Institute (JGI-PGF)"/>
            <person name="Walter F."/>
            <person name="Albersmeier A."/>
            <person name="Kalinowski J."/>
            <person name="Ruckert C."/>
        </authorList>
    </citation>
    <scope>NUCLEOTIDE SEQUENCE</scope>
    <source>
        <strain evidence="2">CGMCC 1.15958</strain>
    </source>
</reference>
<gene>
    <name evidence="2" type="ORF">GCM10011514_14700</name>
</gene>
<dbReference type="GO" id="GO:0009307">
    <property type="term" value="P:DNA restriction-modification system"/>
    <property type="evidence" value="ECO:0007669"/>
    <property type="project" value="InterPro"/>
</dbReference>